<name>A0A1W0WIB1_HYPEX</name>
<protein>
    <submittedName>
        <fullName evidence="1">Uncharacterized protein</fullName>
    </submittedName>
</protein>
<dbReference type="AlphaFoldDB" id="A0A1W0WIB1"/>
<accession>A0A1W0WIB1</accession>
<sequence length="387" mass="45010">MLRSDERFQFYTTSQPYLRISPSCYFFRPFFEHIVRTMAYGRSYIRSVCNIVDESTQHFSLQPKNGFDEILPYIERLYIAKGFPHIPSARCNDYNCLFFFVIDAIWGINFAHCAAPVKVSIEGYPHLNLPQICPLQPTHNSIYCADHSTLAALVDLNGLFEAMAKSSAENLSFDESIQFRCNKNLGARPAKELRQLSANRVQQLSTTQVFPTKSPRSRGYLLISRPCGHILRAAPIYKAESPSQVFLTILSVLLQHVKEENIDPADWKKMFVIYDNVCNLDRIHAARNPLPLPKPFDRLWLETKKVIDVFHLKNHRRPQCLTTYNPDNIRKVHPELKKRNTEVAEQNFSWFNRFKSVLKAVPRNHQIFHAFRLIFHRNAESSERHTL</sequence>
<dbReference type="OrthoDB" id="10011386at2759"/>
<dbReference type="Proteomes" id="UP000192578">
    <property type="component" value="Unassembled WGS sequence"/>
</dbReference>
<organism evidence="1 2">
    <name type="scientific">Hypsibius exemplaris</name>
    <name type="common">Freshwater tardigrade</name>
    <dbReference type="NCBI Taxonomy" id="2072580"/>
    <lineage>
        <taxon>Eukaryota</taxon>
        <taxon>Metazoa</taxon>
        <taxon>Ecdysozoa</taxon>
        <taxon>Tardigrada</taxon>
        <taxon>Eutardigrada</taxon>
        <taxon>Parachela</taxon>
        <taxon>Hypsibioidea</taxon>
        <taxon>Hypsibiidae</taxon>
        <taxon>Hypsibius</taxon>
    </lineage>
</organism>
<evidence type="ECO:0000313" key="2">
    <source>
        <dbReference type="Proteomes" id="UP000192578"/>
    </source>
</evidence>
<reference evidence="2" key="1">
    <citation type="submission" date="2017-01" db="EMBL/GenBank/DDBJ databases">
        <title>Comparative genomics of anhydrobiosis in the tardigrade Hypsibius dujardini.</title>
        <authorList>
            <person name="Yoshida Y."/>
            <person name="Koutsovoulos G."/>
            <person name="Laetsch D."/>
            <person name="Stevens L."/>
            <person name="Kumar S."/>
            <person name="Horikawa D."/>
            <person name="Ishino K."/>
            <person name="Komine S."/>
            <person name="Tomita M."/>
            <person name="Blaxter M."/>
            <person name="Arakawa K."/>
        </authorList>
    </citation>
    <scope>NUCLEOTIDE SEQUENCE [LARGE SCALE GENOMIC DNA]</scope>
    <source>
        <strain evidence="2">Z151</strain>
    </source>
</reference>
<comment type="caution">
    <text evidence="1">The sequence shown here is derived from an EMBL/GenBank/DDBJ whole genome shotgun (WGS) entry which is preliminary data.</text>
</comment>
<proteinExistence type="predicted"/>
<dbReference type="EMBL" id="MTYJ01000097">
    <property type="protein sequence ID" value="OQV14917.1"/>
    <property type="molecule type" value="Genomic_DNA"/>
</dbReference>
<keyword evidence="2" id="KW-1185">Reference proteome</keyword>
<dbReference type="Pfam" id="PF18758">
    <property type="entry name" value="KDZ"/>
    <property type="match status" value="1"/>
</dbReference>
<dbReference type="InterPro" id="IPR040521">
    <property type="entry name" value="KDZ"/>
</dbReference>
<gene>
    <name evidence="1" type="ORF">BV898_10948</name>
</gene>
<evidence type="ECO:0000313" key="1">
    <source>
        <dbReference type="EMBL" id="OQV14917.1"/>
    </source>
</evidence>